<dbReference type="PROSITE" id="PS51257">
    <property type="entry name" value="PROKAR_LIPOPROTEIN"/>
    <property type="match status" value="1"/>
</dbReference>
<organism evidence="2 3">
    <name type="scientific">Methanoculleus bourgensis</name>
    <dbReference type="NCBI Taxonomy" id="83986"/>
    <lineage>
        <taxon>Archaea</taxon>
        <taxon>Methanobacteriati</taxon>
        <taxon>Methanobacteriota</taxon>
        <taxon>Stenosarchaea group</taxon>
        <taxon>Methanomicrobia</taxon>
        <taxon>Methanomicrobiales</taxon>
        <taxon>Methanomicrobiaceae</taxon>
        <taxon>Methanoculleus</taxon>
    </lineage>
</organism>
<sequence>MRVQVLVPTPGEYRVRISPGSPEQGTVVGISSGGCGQGRGRAPIPQAAELVDPSS</sequence>
<reference evidence="2 3" key="1">
    <citation type="submission" date="2016-01" db="EMBL/GenBank/DDBJ databases">
        <authorList>
            <person name="Manzoor S."/>
        </authorList>
    </citation>
    <scope>NUCLEOTIDE SEQUENCE [LARGE SCALE GENOMIC DNA]</scope>
    <source>
        <strain evidence="2">Methanoculleus sp MAB1</strain>
    </source>
</reference>
<evidence type="ECO:0000313" key="2">
    <source>
        <dbReference type="EMBL" id="CVK33179.1"/>
    </source>
</evidence>
<dbReference type="EMBL" id="LT158599">
    <property type="protein sequence ID" value="CVK33179.1"/>
    <property type="molecule type" value="Genomic_DNA"/>
</dbReference>
<accession>A0A0X3BMQ5</accession>
<protein>
    <submittedName>
        <fullName evidence="2">Uncharacterized protein</fullName>
    </submittedName>
</protein>
<evidence type="ECO:0000256" key="1">
    <source>
        <dbReference type="SAM" id="MobiDB-lite"/>
    </source>
</evidence>
<proteinExistence type="predicted"/>
<gene>
    <name evidence="2" type="ORF">MMAB1_1966</name>
</gene>
<name>A0A0X3BMQ5_9EURY</name>
<dbReference type="Proteomes" id="UP000069850">
    <property type="component" value="Chromosome 1"/>
</dbReference>
<feature type="region of interest" description="Disordered" evidence="1">
    <location>
        <begin position="33"/>
        <end position="55"/>
    </location>
</feature>
<dbReference type="AlphaFoldDB" id="A0A0X3BMQ5"/>
<dbReference type="KEGG" id="mema:MMAB1_1966"/>
<evidence type="ECO:0000313" key="3">
    <source>
        <dbReference type="Proteomes" id="UP000069850"/>
    </source>
</evidence>